<evidence type="ECO:0000256" key="8">
    <source>
        <dbReference type="SAM" id="MobiDB-lite"/>
    </source>
</evidence>
<evidence type="ECO:0000259" key="10">
    <source>
        <dbReference type="PROSITE" id="PS50112"/>
    </source>
</evidence>
<feature type="compositionally biased region" description="Acidic residues" evidence="8">
    <location>
        <begin position="822"/>
        <end position="860"/>
    </location>
</feature>
<dbReference type="GO" id="GO:0000155">
    <property type="term" value="F:phosphorelay sensor kinase activity"/>
    <property type="evidence" value="ECO:0007669"/>
    <property type="project" value="InterPro"/>
</dbReference>
<feature type="region of interest" description="Disordered" evidence="8">
    <location>
        <begin position="684"/>
        <end position="878"/>
    </location>
</feature>
<dbReference type="InterPro" id="IPR003594">
    <property type="entry name" value="HATPase_dom"/>
</dbReference>
<dbReference type="NCBIfam" id="TIGR00229">
    <property type="entry name" value="sensory_box"/>
    <property type="match status" value="1"/>
</dbReference>
<dbReference type="Pfam" id="PF00512">
    <property type="entry name" value="HisKA"/>
    <property type="match status" value="1"/>
</dbReference>
<dbReference type="InterPro" id="IPR004358">
    <property type="entry name" value="Sig_transdc_His_kin-like_C"/>
</dbReference>
<dbReference type="InterPro" id="IPR035965">
    <property type="entry name" value="PAS-like_dom_sf"/>
</dbReference>
<sequence>MDTHLKTFMEISSLPAVSTLLEDPRAAWVWSADGARILWANAAGARFFSVKDADGLTHLSALAKSPARPHIARIATSGPEDRMTTDRLRFYRGLRVMLLTCQGQRLTLPNGHSAALVICADRSLALTDAPLPAYLDLIAGRNRTAAVLDAAGAVLAQSGDLDLATASFPQSVHASGETGGNDFLVLDGMRHTSLKAAAADTVLILAENTGSGPWLPDIEPGIEIEEETAASLLETDEFTTDDATAQEGPQVEDAQATDEDAALSHAQIEEPASEFEPPVETAGADLPVHPYALSLPAGAESGWGRAQDMEIAEPAEADEKAETEETEDASLALEETKAVEHSSSGKPTAAVDDAGQADTAVAESDEAINDADEPAAEVAAEPAASEVSEMAEPEGFVFQPRRRPIRFAWQMDLEQRFTFMSDEFSEALGPTAGDIVGLTWREVALRFGLDTRGEISRALDRRDTWSGKTVLWPVSGAQLRVPVDMAALPAFDRDRIFEGYRGFGVCRLVDMVEDKNAPLAEEPAALPSSDDDYDADSLNAEKETGVTDEGLTSDGSIPAHAASTATGALLTSEANAADAADASDTPDATALSEQSDALIEEQAEEEPELASDTASDASADAQFTEDEQPTEETEPVSPFTATETPPFDLTPIKHQREPNGGGLALGARASALISGLAARAGGYFTPEMTDTASGRTTASVRHTEQPKAETAADTPSDDIKTEAPTAESSESVLLTPTETPEESTVDAQTDTLSLETEMDAASLPISDEVTESTAVLGAPQDDDAIADAPSEPAEETDLLANAGDDHSSNASQIGFSEREDVAEVSSDETPSDETPADETVPEEAPEPSAEDEQPSLEQDDANPLLSLHEAEIDAEEGVLTGIQGKQALNPKDIETAVASLAKSYKSGTPVKTSTEDDVTAVPVQTSRDLFTPKSTDVPAAENDDLPSAIETSAQTEDDTPASESISSQTENEAKDGDDDVSGADEESFRSETTDYLAADLAEEFNEDLLTLDDEERSTPRSAGPQLDDTSSDVPVKPTTETEGTTEEAEVAVPASNVVPMPRRRAHLVPVDTSRLSKPEIAAFRKIAEALGARLEDDLVEDEPPLDPELAAKVERDTTPPSAGPIDPRLLDRLPIGIAIVRDRDVLYANDTLLGLLGYTGLQALTEAGGLEAVFADDDDDFPDTELEGTIDGTLKVRLAEGGSRKVDARMHTVPWNGGQGLMISIMERAAETVPVRAASQTAVLTDFPSPAFAARTEQETLESELSKARERVDELDAILETATDGVLVMDRYGTILKSNRSAEALFSTSRGDIVGEALTSFLAPESHRSALDYLDGLSRNGVASLLNDGREVLGQVTSGGLIPLFMTIGRVTGSGDQTKFCAVLRDITNWKKAEEELTEAKRQAENASSQKSDFLAKISHEIRTPLNAIIGFSEVMIEERFGPIGGERYKEYLKDVRTSGAHILSLINDLLDLSKIEAGKMDLQFSAVSSNEVIRECVALMQPQANRDRVIIRASLPDAVPNVVADPRSLRQITLNLLSNAIKFNKSGGQVIISTALEDNGEVVLRVRDTGPGMSERDLSAAMEPFRQLHTSRLGGGTGLGLPLTKALTEANRANFHIDSTPKQGTLVEIRFPSQRVLAE</sequence>
<gene>
    <name evidence="11" type="ORF">J0X15_11235</name>
</gene>
<dbReference type="CDD" id="cd00082">
    <property type="entry name" value="HisKA"/>
    <property type="match status" value="1"/>
</dbReference>
<dbReference type="Gene3D" id="1.10.287.130">
    <property type="match status" value="1"/>
</dbReference>
<dbReference type="Proteomes" id="UP000664779">
    <property type="component" value="Unassembled WGS sequence"/>
</dbReference>
<evidence type="ECO:0000256" key="2">
    <source>
        <dbReference type="ARBA" id="ARBA00012438"/>
    </source>
</evidence>
<feature type="domain" description="PAS" evidence="10">
    <location>
        <begin position="1271"/>
        <end position="1341"/>
    </location>
</feature>
<evidence type="ECO:0000256" key="1">
    <source>
        <dbReference type="ARBA" id="ARBA00000085"/>
    </source>
</evidence>
<accession>A0A939ENH7</accession>
<dbReference type="InterPro" id="IPR003661">
    <property type="entry name" value="HisK_dim/P_dom"/>
</dbReference>
<evidence type="ECO:0000256" key="7">
    <source>
        <dbReference type="SAM" id="Coils"/>
    </source>
</evidence>
<keyword evidence="5" id="KW-0418">Kinase</keyword>
<protein>
    <recommendedName>
        <fullName evidence="2">histidine kinase</fullName>
        <ecNumber evidence="2">2.7.13.3</ecNumber>
    </recommendedName>
</protein>
<feature type="compositionally biased region" description="Acidic residues" evidence="8">
    <location>
        <begin position="975"/>
        <end position="985"/>
    </location>
</feature>
<keyword evidence="6" id="KW-0902">Two-component regulatory system</keyword>
<feature type="coiled-coil region" evidence="7">
    <location>
        <begin position="1387"/>
        <end position="1417"/>
    </location>
</feature>
<dbReference type="Gene3D" id="3.30.565.10">
    <property type="entry name" value="Histidine kinase-like ATPase, C-terminal domain"/>
    <property type="match status" value="1"/>
</dbReference>
<feature type="region of interest" description="Disordered" evidence="8">
    <location>
        <begin position="600"/>
        <end position="661"/>
    </location>
</feature>
<keyword evidence="4" id="KW-0808">Transferase</keyword>
<feature type="compositionally biased region" description="Low complexity" evidence="8">
    <location>
        <begin position="610"/>
        <end position="621"/>
    </location>
</feature>
<feature type="compositionally biased region" description="Acidic residues" evidence="8">
    <location>
        <begin position="600"/>
        <end position="609"/>
    </location>
</feature>
<dbReference type="Pfam" id="PF00989">
    <property type="entry name" value="PAS"/>
    <property type="match status" value="1"/>
</dbReference>
<feature type="compositionally biased region" description="Acidic residues" evidence="8">
    <location>
        <begin position="1000"/>
        <end position="1015"/>
    </location>
</feature>
<feature type="compositionally biased region" description="Low complexity" evidence="8">
    <location>
        <begin position="1033"/>
        <end position="1042"/>
    </location>
</feature>
<comment type="caution">
    <text evidence="11">The sequence shown here is derived from an EMBL/GenBank/DDBJ whole genome shotgun (WGS) entry which is preliminary data.</text>
</comment>
<feature type="compositionally biased region" description="Polar residues" evidence="8">
    <location>
        <begin position="961"/>
        <end position="970"/>
    </location>
</feature>
<evidence type="ECO:0000256" key="4">
    <source>
        <dbReference type="ARBA" id="ARBA00022679"/>
    </source>
</evidence>
<evidence type="ECO:0000313" key="11">
    <source>
        <dbReference type="EMBL" id="MBO0345794.1"/>
    </source>
</evidence>
<evidence type="ECO:0000256" key="5">
    <source>
        <dbReference type="ARBA" id="ARBA00022777"/>
    </source>
</evidence>
<dbReference type="Pfam" id="PF13188">
    <property type="entry name" value="PAS_8"/>
    <property type="match status" value="1"/>
</dbReference>
<keyword evidence="7" id="KW-0175">Coiled coil</keyword>
<dbReference type="InterPro" id="IPR013767">
    <property type="entry name" value="PAS_fold"/>
</dbReference>
<proteinExistence type="predicted"/>
<evidence type="ECO:0000259" key="9">
    <source>
        <dbReference type="PROSITE" id="PS50109"/>
    </source>
</evidence>
<reference evidence="11" key="1">
    <citation type="submission" date="2021-03" db="EMBL/GenBank/DDBJ databases">
        <title>Roseibium sp. CAU 1637 isolated from Incheon.</title>
        <authorList>
            <person name="Kim W."/>
        </authorList>
    </citation>
    <scope>NUCLEOTIDE SEQUENCE</scope>
    <source>
        <strain evidence="11">CAU 1637</strain>
    </source>
</reference>
<dbReference type="PANTHER" id="PTHR43711:SF26">
    <property type="entry name" value="SENSOR HISTIDINE KINASE RCSC"/>
    <property type="match status" value="1"/>
</dbReference>
<feature type="compositionally biased region" description="Polar residues" evidence="8">
    <location>
        <begin position="688"/>
        <end position="700"/>
    </location>
</feature>
<name>A0A939ENH7_9HYPH</name>
<feature type="coiled-coil region" evidence="7">
    <location>
        <begin position="1251"/>
        <end position="1278"/>
    </location>
</feature>
<dbReference type="InterPro" id="IPR036890">
    <property type="entry name" value="HATPase_C_sf"/>
</dbReference>
<evidence type="ECO:0000313" key="12">
    <source>
        <dbReference type="Proteomes" id="UP000664779"/>
    </source>
</evidence>
<dbReference type="CDD" id="cd00130">
    <property type="entry name" value="PAS"/>
    <property type="match status" value="1"/>
</dbReference>
<feature type="domain" description="Histidine kinase" evidence="9">
    <location>
        <begin position="1417"/>
        <end position="1636"/>
    </location>
</feature>
<dbReference type="EMBL" id="JAFLNF010000004">
    <property type="protein sequence ID" value="MBO0345794.1"/>
    <property type="molecule type" value="Genomic_DNA"/>
</dbReference>
<evidence type="ECO:0000256" key="6">
    <source>
        <dbReference type="ARBA" id="ARBA00023012"/>
    </source>
</evidence>
<dbReference type="InterPro" id="IPR000014">
    <property type="entry name" value="PAS"/>
</dbReference>
<dbReference type="SUPFAM" id="SSF55785">
    <property type="entry name" value="PYP-like sensor domain (PAS domain)"/>
    <property type="match status" value="1"/>
</dbReference>
<dbReference type="SMART" id="SM00387">
    <property type="entry name" value="HATPase_c"/>
    <property type="match status" value="1"/>
</dbReference>
<dbReference type="SUPFAM" id="SSF55874">
    <property type="entry name" value="ATPase domain of HSP90 chaperone/DNA topoisomerase II/histidine kinase"/>
    <property type="match status" value="1"/>
</dbReference>
<feature type="region of interest" description="Disordered" evidence="8">
    <location>
        <begin position="335"/>
        <end position="364"/>
    </location>
</feature>
<dbReference type="InterPro" id="IPR036097">
    <property type="entry name" value="HisK_dim/P_sf"/>
</dbReference>
<dbReference type="SUPFAM" id="SSF47384">
    <property type="entry name" value="Homodimeric domain of signal transducing histidine kinase"/>
    <property type="match status" value="1"/>
</dbReference>
<dbReference type="PROSITE" id="PS50109">
    <property type="entry name" value="HIS_KIN"/>
    <property type="match status" value="1"/>
</dbReference>
<comment type="catalytic activity">
    <reaction evidence="1">
        <text>ATP + protein L-histidine = ADP + protein N-phospho-L-histidine.</text>
        <dbReference type="EC" id="2.7.13.3"/>
    </reaction>
</comment>
<dbReference type="SMART" id="SM00091">
    <property type="entry name" value="PAS"/>
    <property type="match status" value="2"/>
</dbReference>
<evidence type="ECO:0000256" key="3">
    <source>
        <dbReference type="ARBA" id="ARBA00022553"/>
    </source>
</evidence>
<dbReference type="PROSITE" id="PS50112">
    <property type="entry name" value="PAS"/>
    <property type="match status" value="1"/>
</dbReference>
<dbReference type="RefSeq" id="WP_206940690.1">
    <property type="nucleotide sequence ID" value="NZ_JAFLNF010000004.1"/>
</dbReference>
<organism evidence="11 12">
    <name type="scientific">Roseibium limicola</name>
    <dbReference type="NCBI Taxonomy" id="2816037"/>
    <lineage>
        <taxon>Bacteria</taxon>
        <taxon>Pseudomonadati</taxon>
        <taxon>Pseudomonadota</taxon>
        <taxon>Alphaproteobacteria</taxon>
        <taxon>Hyphomicrobiales</taxon>
        <taxon>Stappiaceae</taxon>
        <taxon>Roseibium</taxon>
    </lineage>
</organism>
<dbReference type="Pfam" id="PF02518">
    <property type="entry name" value="HATPase_c"/>
    <property type="match status" value="1"/>
</dbReference>
<dbReference type="CDD" id="cd00075">
    <property type="entry name" value="HATPase"/>
    <property type="match status" value="1"/>
</dbReference>
<dbReference type="PRINTS" id="PR00344">
    <property type="entry name" value="BCTRLSENSOR"/>
</dbReference>
<feature type="compositionally biased region" description="Acidic residues" evidence="8">
    <location>
        <begin position="623"/>
        <end position="634"/>
    </location>
</feature>
<feature type="compositionally biased region" description="Polar residues" evidence="8">
    <location>
        <begin position="922"/>
        <end position="934"/>
    </location>
</feature>
<dbReference type="InterPro" id="IPR050736">
    <property type="entry name" value="Sensor_HK_Regulatory"/>
</dbReference>
<dbReference type="PANTHER" id="PTHR43711">
    <property type="entry name" value="TWO-COMPONENT HISTIDINE KINASE"/>
    <property type="match status" value="1"/>
</dbReference>
<dbReference type="InterPro" id="IPR005467">
    <property type="entry name" value="His_kinase_dom"/>
</dbReference>
<keyword evidence="12" id="KW-1185">Reference proteome</keyword>
<dbReference type="Gene3D" id="3.30.450.20">
    <property type="entry name" value="PAS domain"/>
    <property type="match status" value="1"/>
</dbReference>
<dbReference type="SMART" id="SM00388">
    <property type="entry name" value="HisKA"/>
    <property type="match status" value="1"/>
</dbReference>
<feature type="region of interest" description="Disordered" evidence="8">
    <location>
        <begin position="903"/>
        <end position="1049"/>
    </location>
</feature>
<dbReference type="GO" id="GO:0006355">
    <property type="term" value="P:regulation of DNA-templated transcription"/>
    <property type="evidence" value="ECO:0007669"/>
    <property type="project" value="InterPro"/>
</dbReference>
<dbReference type="EC" id="2.7.13.3" evidence="2"/>
<keyword evidence="3" id="KW-0597">Phosphoprotein</keyword>